<dbReference type="PANTHER" id="PTHR48043:SF159">
    <property type="entry name" value="EG:EG0003.4 PROTEIN-RELATED"/>
    <property type="match status" value="1"/>
</dbReference>
<evidence type="ECO:0000313" key="6">
    <source>
        <dbReference type="Proteomes" id="UP000324222"/>
    </source>
</evidence>
<evidence type="ECO:0008006" key="7">
    <source>
        <dbReference type="Google" id="ProtNLM"/>
    </source>
</evidence>
<dbReference type="AlphaFoldDB" id="A0A5B7FZ33"/>
<dbReference type="Proteomes" id="UP000324222">
    <property type="component" value="Unassembled WGS sequence"/>
</dbReference>
<evidence type="ECO:0000313" key="5">
    <source>
        <dbReference type="EMBL" id="MPC50876.1"/>
    </source>
</evidence>
<keyword evidence="2" id="KW-0328">Glycosyltransferase</keyword>
<proteinExistence type="inferred from homology"/>
<name>A0A5B7FZ33_PORTR</name>
<accession>A0A5B7FZ33</accession>
<dbReference type="SUPFAM" id="SSF53756">
    <property type="entry name" value="UDP-Glycosyltransferase/glycogen phosphorylase"/>
    <property type="match status" value="1"/>
</dbReference>
<dbReference type="EMBL" id="VSRR010009778">
    <property type="protein sequence ID" value="MPC50876.1"/>
    <property type="molecule type" value="Genomic_DNA"/>
</dbReference>
<feature type="signal peptide" evidence="4">
    <location>
        <begin position="1"/>
        <end position="18"/>
    </location>
</feature>
<sequence>MVCTACVVAAALVWSAAGLLAPPQKNYSILMLIPYWGKSHRNVFMPLSEALADRGHKVVMLTMVPESSTHPNITEVSFSLANVNVDSSNMFDLLGTSIRTTYMPIIAREMYKLPCVKKLYKERKQFDLIVVDYSFSQVVFPFVHEVFYITVATVGNEPFLSAVMGNVLNPSYAPSLWSSYVGHLSFWERMHNMVQHVWPSILWKHWNFIPDVQREVIKRLTRKAKSNYELKVASRAKTGSKGFFSGKEDEKLRKNIGPSKAAAGELIIKQEIPNNEQIFRAEENEELIDILITKETRSPYFEISMLITKFGFPLPSLTILVN</sequence>
<dbReference type="OrthoDB" id="5835829at2759"/>
<keyword evidence="4" id="KW-0732">Signal</keyword>
<feature type="chain" id="PRO_5022787960" description="Ecdysteroid UDP-glucosyltransferase" evidence="4">
    <location>
        <begin position="19"/>
        <end position="322"/>
    </location>
</feature>
<evidence type="ECO:0000256" key="2">
    <source>
        <dbReference type="ARBA" id="ARBA00022676"/>
    </source>
</evidence>
<organism evidence="5 6">
    <name type="scientific">Portunus trituberculatus</name>
    <name type="common">Swimming crab</name>
    <name type="synonym">Neptunus trituberculatus</name>
    <dbReference type="NCBI Taxonomy" id="210409"/>
    <lineage>
        <taxon>Eukaryota</taxon>
        <taxon>Metazoa</taxon>
        <taxon>Ecdysozoa</taxon>
        <taxon>Arthropoda</taxon>
        <taxon>Crustacea</taxon>
        <taxon>Multicrustacea</taxon>
        <taxon>Malacostraca</taxon>
        <taxon>Eumalacostraca</taxon>
        <taxon>Eucarida</taxon>
        <taxon>Decapoda</taxon>
        <taxon>Pleocyemata</taxon>
        <taxon>Brachyura</taxon>
        <taxon>Eubrachyura</taxon>
        <taxon>Portunoidea</taxon>
        <taxon>Portunidae</taxon>
        <taxon>Portuninae</taxon>
        <taxon>Portunus</taxon>
    </lineage>
</organism>
<comment type="caution">
    <text evidence="5">The sequence shown here is derived from an EMBL/GenBank/DDBJ whole genome shotgun (WGS) entry which is preliminary data.</text>
</comment>
<protein>
    <recommendedName>
        <fullName evidence="7">Ecdysteroid UDP-glucosyltransferase</fullName>
    </recommendedName>
</protein>
<dbReference type="GO" id="GO:0008194">
    <property type="term" value="F:UDP-glycosyltransferase activity"/>
    <property type="evidence" value="ECO:0007669"/>
    <property type="project" value="TreeGrafter"/>
</dbReference>
<dbReference type="Gene3D" id="3.40.50.2000">
    <property type="entry name" value="Glycogen Phosphorylase B"/>
    <property type="match status" value="1"/>
</dbReference>
<gene>
    <name evidence="5" type="ORF">E2C01_044710</name>
</gene>
<keyword evidence="6" id="KW-1185">Reference proteome</keyword>
<evidence type="ECO:0000256" key="4">
    <source>
        <dbReference type="SAM" id="SignalP"/>
    </source>
</evidence>
<reference evidence="5 6" key="1">
    <citation type="submission" date="2019-05" db="EMBL/GenBank/DDBJ databases">
        <title>Another draft genome of Portunus trituberculatus and its Hox gene families provides insights of decapod evolution.</title>
        <authorList>
            <person name="Jeong J.-H."/>
            <person name="Song I."/>
            <person name="Kim S."/>
            <person name="Choi T."/>
            <person name="Kim D."/>
            <person name="Ryu S."/>
            <person name="Kim W."/>
        </authorList>
    </citation>
    <scope>NUCLEOTIDE SEQUENCE [LARGE SCALE GENOMIC DNA]</scope>
    <source>
        <tissue evidence="5">Muscle</tissue>
    </source>
</reference>
<keyword evidence="3" id="KW-0808">Transferase</keyword>
<comment type="similarity">
    <text evidence="1">Belongs to the UDP-glycosyltransferase family.</text>
</comment>
<evidence type="ECO:0000256" key="1">
    <source>
        <dbReference type="ARBA" id="ARBA00009995"/>
    </source>
</evidence>
<dbReference type="PANTHER" id="PTHR48043">
    <property type="entry name" value="EG:EG0003.4 PROTEIN-RELATED"/>
    <property type="match status" value="1"/>
</dbReference>
<evidence type="ECO:0000256" key="3">
    <source>
        <dbReference type="ARBA" id="ARBA00022679"/>
    </source>
</evidence>
<dbReference type="InterPro" id="IPR050271">
    <property type="entry name" value="UDP-glycosyltransferase"/>
</dbReference>